<protein>
    <submittedName>
        <fullName evidence="4">Uncharacterized protein DUF4168</fullName>
    </submittedName>
</protein>
<feature type="domain" description="DUF4168" evidence="3">
    <location>
        <begin position="110"/>
        <end position="184"/>
    </location>
</feature>
<evidence type="ECO:0000313" key="5">
    <source>
        <dbReference type="Proteomes" id="UP000275461"/>
    </source>
</evidence>
<name>A0A498CB99_9GAMM</name>
<keyword evidence="2" id="KW-0732">Signal</keyword>
<evidence type="ECO:0000313" key="4">
    <source>
        <dbReference type="EMBL" id="RLK50340.1"/>
    </source>
</evidence>
<dbReference type="Pfam" id="PF13767">
    <property type="entry name" value="DUF4168"/>
    <property type="match status" value="1"/>
</dbReference>
<feature type="compositionally biased region" description="Low complexity" evidence="1">
    <location>
        <begin position="28"/>
        <end position="97"/>
    </location>
</feature>
<feature type="signal peptide" evidence="2">
    <location>
        <begin position="1"/>
        <end position="25"/>
    </location>
</feature>
<dbReference type="EMBL" id="RCDA01000001">
    <property type="protein sequence ID" value="RLK50340.1"/>
    <property type="molecule type" value="Genomic_DNA"/>
</dbReference>
<evidence type="ECO:0000259" key="3">
    <source>
        <dbReference type="Pfam" id="PF13767"/>
    </source>
</evidence>
<feature type="region of interest" description="Disordered" evidence="1">
    <location>
        <begin position="25"/>
        <end position="117"/>
    </location>
</feature>
<dbReference type="InterPro" id="IPR025433">
    <property type="entry name" value="DUF4168"/>
</dbReference>
<evidence type="ECO:0000256" key="1">
    <source>
        <dbReference type="SAM" id="MobiDB-lite"/>
    </source>
</evidence>
<organism evidence="4 5">
    <name type="scientific">Alkalispirillum mobile</name>
    <dbReference type="NCBI Taxonomy" id="85925"/>
    <lineage>
        <taxon>Bacteria</taxon>
        <taxon>Pseudomonadati</taxon>
        <taxon>Pseudomonadota</taxon>
        <taxon>Gammaproteobacteria</taxon>
        <taxon>Chromatiales</taxon>
        <taxon>Ectothiorhodospiraceae</taxon>
        <taxon>Alkalispirillum</taxon>
    </lineage>
</organism>
<dbReference type="Proteomes" id="UP000275461">
    <property type="component" value="Unassembled WGS sequence"/>
</dbReference>
<dbReference type="RefSeq" id="WP_170153559.1">
    <property type="nucleotide sequence ID" value="NZ_RCDA01000001.1"/>
</dbReference>
<feature type="chain" id="PRO_5019843040" evidence="2">
    <location>
        <begin position="26"/>
        <end position="193"/>
    </location>
</feature>
<dbReference type="AlphaFoldDB" id="A0A498CB99"/>
<accession>A0A498CB99</accession>
<reference evidence="4 5" key="1">
    <citation type="submission" date="2018-10" db="EMBL/GenBank/DDBJ databases">
        <title>Genomic Encyclopedia of Type Strains, Phase IV (KMG-IV): sequencing the most valuable type-strain genomes for metagenomic binning, comparative biology and taxonomic classification.</title>
        <authorList>
            <person name="Goeker M."/>
        </authorList>
    </citation>
    <scope>NUCLEOTIDE SEQUENCE [LARGE SCALE GENOMIC DNA]</scope>
    <source>
        <strain evidence="4 5">DSM 12769</strain>
    </source>
</reference>
<proteinExistence type="predicted"/>
<evidence type="ECO:0000256" key="2">
    <source>
        <dbReference type="SAM" id="SignalP"/>
    </source>
</evidence>
<sequence length="193" mass="21611">MKLRKIAPTLTVFSSLLLASGMAVGQTGMQDDPQGMDQQQEMEQQQQQQPGGMDEQQQGGMEQQQGGMEQQQQEGMDQQQDQMGQEQQQDPGMQQDPAMGAGAPEHDFDDDSLEQFADAYIDITEIQEDYTQRLEGTEDPDEARNLQQEANDEMVDAIENHGLSVPEYSEIATALDTDPELRDELAGMIQERR</sequence>
<comment type="caution">
    <text evidence="4">The sequence shown here is derived from an EMBL/GenBank/DDBJ whole genome shotgun (WGS) entry which is preliminary data.</text>
</comment>
<gene>
    <name evidence="4" type="ORF">DFR31_0236</name>
</gene>
<keyword evidence="5" id="KW-1185">Reference proteome</keyword>